<name>X1G6Q5_9ZZZZ</name>
<proteinExistence type="predicted"/>
<sequence>MSNLSKEELLGFYELRMNQYLKFNDPGEPDLKKSVAELKILHNRQSAAPESYLVWQGKDNIPVFLGKLKKVGQDCKDFDYQEYQLLYTLFLHLLGNLTQLP</sequence>
<dbReference type="EMBL" id="BARU01005500">
    <property type="protein sequence ID" value="GAH37249.1"/>
    <property type="molecule type" value="Genomic_DNA"/>
</dbReference>
<organism evidence="1">
    <name type="scientific">marine sediment metagenome</name>
    <dbReference type="NCBI Taxonomy" id="412755"/>
    <lineage>
        <taxon>unclassified sequences</taxon>
        <taxon>metagenomes</taxon>
        <taxon>ecological metagenomes</taxon>
    </lineage>
</organism>
<protein>
    <submittedName>
        <fullName evidence="1">Uncharacterized protein</fullName>
    </submittedName>
</protein>
<dbReference type="AlphaFoldDB" id="X1G6Q5"/>
<reference evidence="1" key="1">
    <citation type="journal article" date="2014" name="Front. Microbiol.">
        <title>High frequency of phylogenetically diverse reductive dehalogenase-homologous genes in deep subseafloor sedimentary metagenomes.</title>
        <authorList>
            <person name="Kawai M."/>
            <person name="Futagami T."/>
            <person name="Toyoda A."/>
            <person name="Takaki Y."/>
            <person name="Nishi S."/>
            <person name="Hori S."/>
            <person name="Arai W."/>
            <person name="Tsubouchi T."/>
            <person name="Morono Y."/>
            <person name="Uchiyama I."/>
            <person name="Ito T."/>
            <person name="Fujiyama A."/>
            <person name="Inagaki F."/>
            <person name="Takami H."/>
        </authorList>
    </citation>
    <scope>NUCLEOTIDE SEQUENCE</scope>
    <source>
        <strain evidence="1">Expedition CK06-06</strain>
    </source>
</reference>
<comment type="caution">
    <text evidence="1">The sequence shown here is derived from an EMBL/GenBank/DDBJ whole genome shotgun (WGS) entry which is preliminary data.</text>
</comment>
<evidence type="ECO:0000313" key="1">
    <source>
        <dbReference type="EMBL" id="GAH37249.1"/>
    </source>
</evidence>
<accession>X1G6Q5</accession>
<gene>
    <name evidence="1" type="ORF">S03H2_10716</name>
</gene>